<protein>
    <recommendedName>
        <fullName evidence="5">Transmembrane repetitive protein</fullName>
    </recommendedName>
</protein>
<proteinExistence type="predicted"/>
<evidence type="ECO:0000313" key="4">
    <source>
        <dbReference type="Proteomes" id="UP000008632"/>
    </source>
</evidence>
<feature type="compositionally biased region" description="Low complexity" evidence="1">
    <location>
        <begin position="139"/>
        <end position="163"/>
    </location>
</feature>
<gene>
    <name evidence="3" type="ordered locus">Psesu_1705</name>
</gene>
<dbReference type="HOGENOM" id="CLU_484791_0_0_6"/>
<feature type="transmembrane region" description="Helical" evidence="2">
    <location>
        <begin position="87"/>
        <end position="109"/>
    </location>
</feature>
<feature type="compositionally biased region" description="Pro residues" evidence="1">
    <location>
        <begin position="405"/>
        <end position="415"/>
    </location>
</feature>
<dbReference type="EMBL" id="CP002446">
    <property type="protein sequence ID" value="ADV27547.1"/>
    <property type="molecule type" value="Genomic_DNA"/>
</dbReference>
<sequence>MLNARERARVPVERSTGLPYGWALWMKSAPLPGSGPGLAPGQVLDVLAARPPRPRTRGEELEGWRAFLALFRQGWERAPREERPLRAVSGVGSAFLHILFVVLLAWIAYLQSLLPPPPQTAGGGGGDRVGIGFVERGEGAASPGSAEATREQAQAASAGAVARQPVRAGTTPAPAQAAATSESPAEAEAEELAPQFVPPELPAVAMREPQPAEPAPSQLREREVALPEPVEIHEVATPPVPVATRPLAVREPELQVREREVEVAQAPAIQAPRPREIDLPLPASREPELRQREVTVVEAPPLQVPQVRAAEVPAPSARLPELRQREVTVVEAPAVRPAAVRTEPTVPVLREPGLRQREVAEPLPQIAVAPPQVRPPAVEPRPAAGPTLRQRELPMPSAPVAITPPATPAPAPAAAPAPRAVDPAPAAASTASTVPAANPPPATQPSATPTPAPAPGSAQAARSDASASGDPWARALADDSWGPPSDNARRDPGLFDAQGRARLPGAGEGSGPGQGPGSGPGESLADRGAPGGDNDTWTRERIEQAGTWLKRPPYDYEPTSFDRYWVPSESLLAEWVRKGIKQVGIPIPGTGKRINCVVSLLQLGGGCGISDPNLDEQPADGRPPPEIPFKPELQEDNGSVRP</sequence>
<feature type="region of interest" description="Disordered" evidence="1">
    <location>
        <begin position="119"/>
        <end position="191"/>
    </location>
</feature>
<feature type="compositionally biased region" description="Low complexity" evidence="1">
    <location>
        <begin position="171"/>
        <end position="184"/>
    </location>
</feature>
<feature type="compositionally biased region" description="Low complexity" evidence="1">
    <location>
        <begin position="416"/>
        <end position="436"/>
    </location>
</feature>
<evidence type="ECO:0008006" key="5">
    <source>
        <dbReference type="Google" id="ProtNLM"/>
    </source>
</evidence>
<dbReference type="AlphaFoldDB" id="E6WTP8"/>
<keyword evidence="2" id="KW-1133">Transmembrane helix</keyword>
<accession>E6WTP8</accession>
<reference evidence="3 4" key="1">
    <citation type="submission" date="2011-01" db="EMBL/GenBank/DDBJ databases">
        <title>Complete sequence of Pseudoxanthomonas suwonensis 11-1.</title>
        <authorList>
            <consortium name="US DOE Joint Genome Institute"/>
            <person name="Lucas S."/>
            <person name="Copeland A."/>
            <person name="Lapidus A."/>
            <person name="Cheng J.-F."/>
            <person name="Goodwin L."/>
            <person name="Pitluck S."/>
            <person name="Teshima H."/>
            <person name="Detter J.C."/>
            <person name="Han C."/>
            <person name="Tapia R."/>
            <person name="Land M."/>
            <person name="Hauser L."/>
            <person name="Kyrpides N."/>
            <person name="Ivanova N."/>
            <person name="Ovchinnikova G."/>
            <person name="Siebers A.K."/>
            <person name="Allgaier M."/>
            <person name="Thelen M.P."/>
            <person name="Hugenholtz P."/>
            <person name="Gladden J."/>
            <person name="Woyke T."/>
        </authorList>
    </citation>
    <scope>NUCLEOTIDE SEQUENCE [LARGE SCALE GENOMIC DNA]</scope>
    <source>
        <strain evidence="4">11-1</strain>
    </source>
</reference>
<evidence type="ECO:0000256" key="1">
    <source>
        <dbReference type="SAM" id="MobiDB-lite"/>
    </source>
</evidence>
<feature type="compositionally biased region" description="Pro residues" evidence="1">
    <location>
        <begin position="437"/>
        <end position="454"/>
    </location>
</feature>
<name>E6WTP8_PSEUU</name>
<keyword evidence="2" id="KW-0472">Membrane</keyword>
<evidence type="ECO:0000256" key="2">
    <source>
        <dbReference type="SAM" id="Phobius"/>
    </source>
</evidence>
<dbReference type="STRING" id="743721.Psesu_1705"/>
<keyword evidence="4" id="KW-1185">Reference proteome</keyword>
<dbReference type="KEGG" id="psu:Psesu_1705"/>
<dbReference type="Proteomes" id="UP000008632">
    <property type="component" value="Chromosome"/>
</dbReference>
<organism evidence="3 4">
    <name type="scientific">Pseudoxanthomonas suwonensis (strain 11-1)</name>
    <dbReference type="NCBI Taxonomy" id="743721"/>
    <lineage>
        <taxon>Bacteria</taxon>
        <taxon>Pseudomonadati</taxon>
        <taxon>Pseudomonadota</taxon>
        <taxon>Gammaproteobacteria</taxon>
        <taxon>Lysobacterales</taxon>
        <taxon>Lysobacteraceae</taxon>
        <taxon>Pseudoxanthomonas</taxon>
    </lineage>
</organism>
<dbReference type="eggNOG" id="COG0810">
    <property type="taxonomic scope" value="Bacteria"/>
</dbReference>
<feature type="compositionally biased region" description="Low complexity" evidence="1">
    <location>
        <begin position="455"/>
        <end position="468"/>
    </location>
</feature>
<feature type="compositionally biased region" description="Gly residues" evidence="1">
    <location>
        <begin position="506"/>
        <end position="520"/>
    </location>
</feature>
<feature type="region of interest" description="Disordered" evidence="1">
    <location>
        <begin position="607"/>
        <end position="642"/>
    </location>
</feature>
<feature type="region of interest" description="Disordered" evidence="1">
    <location>
        <begin position="357"/>
        <end position="537"/>
    </location>
</feature>
<evidence type="ECO:0000313" key="3">
    <source>
        <dbReference type="EMBL" id="ADV27547.1"/>
    </source>
</evidence>
<keyword evidence="2" id="KW-0812">Transmembrane</keyword>